<protein>
    <submittedName>
        <fullName evidence="2">Inositol hexakisphosphate and diphosphoinositol-pentakisphosphate kinase 2</fullName>
    </submittedName>
</protein>
<dbReference type="AlphaFoldDB" id="A0AAV4I8D8"/>
<feature type="compositionally biased region" description="Basic and acidic residues" evidence="1">
    <location>
        <begin position="104"/>
        <end position="121"/>
    </location>
</feature>
<organism evidence="2 3">
    <name type="scientific">Elysia marginata</name>
    <dbReference type="NCBI Taxonomy" id="1093978"/>
    <lineage>
        <taxon>Eukaryota</taxon>
        <taxon>Metazoa</taxon>
        <taxon>Spiralia</taxon>
        <taxon>Lophotrochozoa</taxon>
        <taxon>Mollusca</taxon>
        <taxon>Gastropoda</taxon>
        <taxon>Heterobranchia</taxon>
        <taxon>Euthyneura</taxon>
        <taxon>Panpulmonata</taxon>
        <taxon>Sacoglossa</taxon>
        <taxon>Placobranchoidea</taxon>
        <taxon>Plakobranchidae</taxon>
        <taxon>Elysia</taxon>
    </lineage>
</organism>
<dbReference type="GO" id="GO:0016301">
    <property type="term" value="F:kinase activity"/>
    <property type="evidence" value="ECO:0007669"/>
    <property type="project" value="UniProtKB-KW"/>
</dbReference>
<feature type="region of interest" description="Disordered" evidence="1">
    <location>
        <begin position="89"/>
        <end position="130"/>
    </location>
</feature>
<keyword evidence="2" id="KW-0808">Transferase</keyword>
<name>A0AAV4I8D8_9GAST</name>
<reference evidence="2 3" key="1">
    <citation type="journal article" date="2021" name="Elife">
        <title>Chloroplast acquisition without the gene transfer in kleptoplastic sea slugs, Plakobranchus ocellatus.</title>
        <authorList>
            <person name="Maeda T."/>
            <person name="Takahashi S."/>
            <person name="Yoshida T."/>
            <person name="Shimamura S."/>
            <person name="Takaki Y."/>
            <person name="Nagai Y."/>
            <person name="Toyoda A."/>
            <person name="Suzuki Y."/>
            <person name="Arimoto A."/>
            <person name="Ishii H."/>
            <person name="Satoh N."/>
            <person name="Nishiyama T."/>
            <person name="Hasebe M."/>
            <person name="Maruyama T."/>
            <person name="Minagawa J."/>
            <person name="Obokata J."/>
            <person name="Shigenobu S."/>
        </authorList>
    </citation>
    <scope>NUCLEOTIDE SEQUENCE [LARGE SCALE GENOMIC DNA]</scope>
</reference>
<keyword evidence="3" id="KW-1185">Reference proteome</keyword>
<keyword evidence="2" id="KW-0418">Kinase</keyword>
<accession>A0AAV4I8D8</accession>
<dbReference type="Proteomes" id="UP000762676">
    <property type="component" value="Unassembled WGS sequence"/>
</dbReference>
<sequence>MRAIFRDNGLNVDFLDVIFNLHTGLHKPYKEPNHRITYIHKESNHPPSIIKNLPQGIEKRRTNNSSDAKIFEDAAIPYNEALKKNGHVKGMKYAGKKTNTTTENENKRKETANEETKETKTTNRRKRRIT</sequence>
<evidence type="ECO:0000313" key="3">
    <source>
        <dbReference type="Proteomes" id="UP000762676"/>
    </source>
</evidence>
<evidence type="ECO:0000256" key="1">
    <source>
        <dbReference type="SAM" id="MobiDB-lite"/>
    </source>
</evidence>
<evidence type="ECO:0000313" key="2">
    <source>
        <dbReference type="EMBL" id="GFS06185.1"/>
    </source>
</evidence>
<gene>
    <name evidence="2" type="ORF">ElyMa_001217600</name>
</gene>
<comment type="caution">
    <text evidence="2">The sequence shown here is derived from an EMBL/GenBank/DDBJ whole genome shotgun (WGS) entry which is preliminary data.</text>
</comment>
<proteinExistence type="predicted"/>
<dbReference type="EMBL" id="BMAT01002406">
    <property type="protein sequence ID" value="GFS06185.1"/>
    <property type="molecule type" value="Genomic_DNA"/>
</dbReference>